<feature type="transmembrane region" description="Helical" evidence="2">
    <location>
        <begin position="274"/>
        <end position="295"/>
    </location>
</feature>
<dbReference type="RefSeq" id="WP_249736449.1">
    <property type="nucleotide sequence ID" value="NZ_JAKNCJ010000001.1"/>
</dbReference>
<evidence type="ECO:0000256" key="1">
    <source>
        <dbReference type="SAM" id="MobiDB-lite"/>
    </source>
</evidence>
<feature type="transmembrane region" description="Helical" evidence="2">
    <location>
        <begin position="512"/>
        <end position="534"/>
    </location>
</feature>
<keyword evidence="2" id="KW-1133">Transmembrane helix</keyword>
<evidence type="ECO:0000313" key="3">
    <source>
        <dbReference type="EMBL" id="MCL6422344.1"/>
    </source>
</evidence>
<feature type="transmembrane region" description="Helical" evidence="2">
    <location>
        <begin position="140"/>
        <end position="166"/>
    </location>
</feature>
<feature type="transmembrane region" description="Helical" evidence="2">
    <location>
        <begin position="301"/>
        <end position="324"/>
    </location>
</feature>
<feature type="transmembrane region" description="Helical" evidence="2">
    <location>
        <begin position="606"/>
        <end position="628"/>
    </location>
</feature>
<dbReference type="EMBL" id="JAKNCJ010000001">
    <property type="protein sequence ID" value="MCL6422344.1"/>
    <property type="molecule type" value="Genomic_DNA"/>
</dbReference>
<feature type="transmembrane region" description="Helical" evidence="2">
    <location>
        <begin position="103"/>
        <end position="128"/>
    </location>
</feature>
<feature type="region of interest" description="Disordered" evidence="1">
    <location>
        <begin position="835"/>
        <end position="870"/>
    </location>
</feature>
<feature type="transmembrane region" description="Helical" evidence="2">
    <location>
        <begin position="665"/>
        <end position="685"/>
    </location>
</feature>
<feature type="transmembrane region" description="Helical" evidence="2">
    <location>
        <begin position="473"/>
        <end position="506"/>
    </location>
</feature>
<reference evidence="3" key="1">
    <citation type="submission" date="2022-02" db="EMBL/GenBank/DDBJ databases">
        <authorList>
            <person name="Lee M."/>
            <person name="Kim S.-J."/>
            <person name="Jung M.-Y."/>
        </authorList>
    </citation>
    <scope>NUCLEOTIDE SEQUENCE</scope>
    <source>
        <strain evidence="3">JHP9</strain>
    </source>
</reference>
<evidence type="ECO:0000256" key="2">
    <source>
        <dbReference type="SAM" id="Phobius"/>
    </source>
</evidence>
<feature type="transmembrane region" description="Helical" evidence="2">
    <location>
        <begin position="210"/>
        <end position="230"/>
    </location>
</feature>
<feature type="transmembrane region" description="Helical" evidence="2">
    <location>
        <begin position="431"/>
        <end position="452"/>
    </location>
</feature>
<keyword evidence="2" id="KW-0472">Membrane</keyword>
<feature type="transmembrane region" description="Helical" evidence="2">
    <location>
        <begin position="336"/>
        <end position="357"/>
    </location>
</feature>
<gene>
    <name evidence="3" type="ORF">Bequi_02925</name>
</gene>
<keyword evidence="4" id="KW-1185">Reference proteome</keyword>
<feature type="transmembrane region" description="Helical" evidence="2">
    <location>
        <begin position="565"/>
        <end position="586"/>
    </location>
</feature>
<proteinExistence type="predicted"/>
<feature type="transmembrane region" description="Helical" evidence="2">
    <location>
        <begin position="691"/>
        <end position="711"/>
    </location>
</feature>
<feature type="transmembrane region" description="Helical" evidence="2">
    <location>
        <begin position="755"/>
        <end position="778"/>
    </location>
</feature>
<dbReference type="Proteomes" id="UP001203761">
    <property type="component" value="Unassembled WGS sequence"/>
</dbReference>
<evidence type="ECO:0000313" key="4">
    <source>
        <dbReference type="Proteomes" id="UP001203761"/>
    </source>
</evidence>
<organism evidence="3 4">
    <name type="scientific">Brachybacterium equifaecis</name>
    <dbReference type="NCBI Taxonomy" id="2910770"/>
    <lineage>
        <taxon>Bacteria</taxon>
        <taxon>Bacillati</taxon>
        <taxon>Actinomycetota</taxon>
        <taxon>Actinomycetes</taxon>
        <taxon>Micrococcales</taxon>
        <taxon>Dermabacteraceae</taxon>
        <taxon>Brachybacterium</taxon>
    </lineage>
</organism>
<feature type="transmembrane region" description="Helical" evidence="2">
    <location>
        <begin position="13"/>
        <end position="34"/>
    </location>
</feature>
<protein>
    <submittedName>
        <fullName evidence="3">Pyrophosphatase</fullName>
    </submittedName>
</protein>
<feature type="transmembrane region" description="Helical" evidence="2">
    <location>
        <begin position="784"/>
        <end position="804"/>
    </location>
</feature>
<keyword evidence="2" id="KW-0812">Transmembrane</keyword>
<feature type="compositionally biased region" description="Acidic residues" evidence="1">
    <location>
        <begin position="839"/>
        <end position="849"/>
    </location>
</feature>
<sequence length="870" mass="86728">MDLITQFALGDDIAVLLLVLGVAALAAIALGVLIPPRLARRGAALARRRAETGGARRRAKGADGADGSHAAELDEIEDEDEAELAEVTDTGDAELDAHLGSRLGGLVTTATTIAASVGVPMMLLLALVPGSTDVRILRVGFVLVGLVAGALAAWRAGSMLLGGLAIAPADRARSLPRFGGLFVASAFGIAALPIVPAVYFMREAAASPMIAYAAGAALFALVLHAVAGLAGSVGTSSALLAGADEKGLPLEGEENPGAAHLQLAQLLRRGPARAAALVALTATLVAASIRVGVPVFGAEGILVPLFVLVVAILIALLVAVIPPIGRADRERTSLRIGALVPALLAVGTAAAAISLWLPSAYQSLRFAAVGMDSFTDPALTGGSDPVPRANLEPQILQSIGDMTQWIDVTDESRYASAFLDLLTLYGIHPNAVVAAALALGALAALAAQLLAARVLNPAGGSALRAARTHRTGGVLGIAASGGSALLAAAGGLGALSAVLLVLSVIGRGVPELMLALLAFAGLGALLVIAASAAFHTSELLADRPGTDAAVRAAGRGGAAETAVSLQLALAMTALPLILPMIGAMQAAGRAGTVWEDRALHALTPSALPVAGGIALALVATALVAAGMLTAQRRLGAASVVETRAALLAGESAVDFSDLPAAAKRAALAPVATAALMPIVAGFGLGPSALPAFVVTLLGAGAVLAVGSTVFAGSSRAALEVIESGRYGGRGSWAHSGALGAAALGDALRGALGTMIALAAVLGALISVLTASPMVNAMLDGTEPALRWGAAILALLVAGGCWLYALTAPEPDLEDDLGEESAPLFSRRAEEAPAGALLEDWADDEGDDEGAAPRGRGGRGGRAGREKRTRR</sequence>
<name>A0ABT0QZ87_9MICO</name>
<feature type="transmembrane region" description="Helical" evidence="2">
    <location>
        <begin position="178"/>
        <end position="198"/>
    </location>
</feature>
<comment type="caution">
    <text evidence="3">The sequence shown here is derived from an EMBL/GenBank/DDBJ whole genome shotgun (WGS) entry which is preliminary data.</text>
</comment>
<accession>A0ABT0QZ87</accession>